<protein>
    <submittedName>
        <fullName evidence="2">Cytoplasmic protein</fullName>
    </submittedName>
    <submittedName>
        <fullName evidence="3">Mu DNA-binding domain-containing protein</fullName>
    </submittedName>
</protein>
<evidence type="ECO:0000313" key="5">
    <source>
        <dbReference type="Proteomes" id="UP000224607"/>
    </source>
</evidence>
<reference evidence="2 5" key="3">
    <citation type="journal article" date="2017" name="Nat. Microbiol.">
        <title>Natural product diversity associated with the nematode symbionts Photorhabdus and Xenorhabdus.</title>
        <authorList>
            <person name="Tobias N.J."/>
            <person name="Wolff H."/>
            <person name="Djahanschiri B."/>
            <person name="Grundmann F."/>
            <person name="Kronenwerth M."/>
            <person name="Shi Y.M."/>
            <person name="Simonyi S."/>
            <person name="Grun P."/>
            <person name="Shapiro-Ilan D."/>
            <person name="Pidot S.J."/>
            <person name="Stinear T.P."/>
            <person name="Ebersberger I."/>
            <person name="Bode H.B."/>
        </authorList>
    </citation>
    <scope>NUCLEOTIDE SEQUENCE [LARGE SCALE GENOMIC DNA]</scope>
    <source>
        <strain evidence="2 5">DSM 17908</strain>
    </source>
</reference>
<reference evidence="4" key="2">
    <citation type="submission" date="2016-10" db="EMBL/GenBank/DDBJ databases">
        <authorList>
            <person name="Varghese N."/>
            <person name="Submissions S."/>
        </authorList>
    </citation>
    <scope>NUCLEOTIDE SEQUENCE [LARGE SCALE GENOMIC DNA]</scope>
    <source>
        <strain evidence="4">DSM 17908</strain>
    </source>
</reference>
<dbReference type="OrthoDB" id="5676324at2"/>
<dbReference type="AlphaFoldDB" id="A0A1I3KZZ1"/>
<accession>A0A1I3KZZ1</accession>
<evidence type="ECO:0000259" key="1">
    <source>
        <dbReference type="PROSITE" id="PS51702"/>
    </source>
</evidence>
<dbReference type="InterPro" id="IPR009061">
    <property type="entry name" value="DNA-bd_dom_put_sf"/>
</dbReference>
<dbReference type="Gene3D" id="1.10.10.10">
    <property type="entry name" value="Winged helix-like DNA-binding domain superfamily/Winged helix DNA-binding domain"/>
    <property type="match status" value="1"/>
</dbReference>
<dbReference type="InterPro" id="IPR036388">
    <property type="entry name" value="WH-like_DNA-bd_sf"/>
</dbReference>
<dbReference type="Pfam" id="PF02316">
    <property type="entry name" value="HTH_Tnp_Mu_1"/>
    <property type="match status" value="1"/>
</dbReference>
<dbReference type="RefSeq" id="WP_092508277.1">
    <property type="nucleotide sequence ID" value="NZ_CAWNQB010000023.1"/>
</dbReference>
<dbReference type="GO" id="GO:0003677">
    <property type="term" value="F:DNA binding"/>
    <property type="evidence" value="ECO:0007669"/>
    <property type="project" value="UniProtKB-KW"/>
</dbReference>
<dbReference type="Proteomes" id="UP000198919">
    <property type="component" value="Unassembled WGS sequence"/>
</dbReference>
<name>A0A1I3KZZ1_9GAMM</name>
<dbReference type="Proteomes" id="UP000224607">
    <property type="component" value="Unassembled WGS sequence"/>
</dbReference>
<dbReference type="EMBL" id="FORG01000003">
    <property type="protein sequence ID" value="SFI77705.1"/>
    <property type="molecule type" value="Genomic_DNA"/>
</dbReference>
<keyword evidence="5" id="KW-1185">Reference proteome</keyword>
<dbReference type="SUPFAM" id="SSF46955">
    <property type="entry name" value="Putative DNA-binding domain"/>
    <property type="match status" value="1"/>
</dbReference>
<dbReference type="PROSITE" id="PS51702">
    <property type="entry name" value="HTH_MU"/>
    <property type="match status" value="1"/>
</dbReference>
<evidence type="ECO:0000313" key="2">
    <source>
        <dbReference type="EMBL" id="PHM45196.1"/>
    </source>
</evidence>
<dbReference type="EMBL" id="NITY01000003">
    <property type="protein sequence ID" value="PHM45196.1"/>
    <property type="molecule type" value="Genomic_DNA"/>
</dbReference>
<feature type="domain" description="HTH Mu-type" evidence="1">
    <location>
        <begin position="2"/>
        <end position="69"/>
    </location>
</feature>
<dbReference type="STRING" id="351675.SAMN05421680_103239"/>
<evidence type="ECO:0000313" key="4">
    <source>
        <dbReference type="Proteomes" id="UP000198919"/>
    </source>
</evidence>
<dbReference type="InterPro" id="IPR003314">
    <property type="entry name" value="Mu-type_HTH"/>
</dbReference>
<sequence length="131" mass="15227">MKKEWYSAKELIGLAGLPSSPQGVNLMARREGWEQRRKRGVQGKALEYNVSSLPEEVLNVLTVSESSVEYYRNKRQDPFMIWVEAYYQLTKSERERMVKFILRKGLSSLVQYVGIQDIEIKDIENKNGIPD</sequence>
<organism evidence="3 4">
    <name type="scientific">Xenorhabdus mauleonii</name>
    <dbReference type="NCBI Taxonomy" id="351675"/>
    <lineage>
        <taxon>Bacteria</taxon>
        <taxon>Pseudomonadati</taxon>
        <taxon>Pseudomonadota</taxon>
        <taxon>Gammaproteobacteria</taxon>
        <taxon>Enterobacterales</taxon>
        <taxon>Morganellaceae</taxon>
        <taxon>Xenorhabdus</taxon>
    </lineage>
</organism>
<proteinExistence type="predicted"/>
<evidence type="ECO:0000313" key="3">
    <source>
        <dbReference type="EMBL" id="SFI77705.1"/>
    </source>
</evidence>
<keyword evidence="3" id="KW-0238">DNA-binding</keyword>
<reference evidence="3" key="1">
    <citation type="submission" date="2016-10" db="EMBL/GenBank/DDBJ databases">
        <authorList>
            <person name="de Groot N.N."/>
        </authorList>
    </citation>
    <scope>NUCLEOTIDE SEQUENCE [LARGE SCALE GENOMIC DNA]</scope>
    <source>
        <strain evidence="3">DSM 17908</strain>
    </source>
</reference>
<gene>
    <name evidence="3" type="ORF">SAMN05421680_103239</name>
    <name evidence="2" type="ORF">Xmau_01410</name>
</gene>